<name>A0A2M4C6C7_9DIPT</name>
<feature type="chain" id="PRO_5014908514" evidence="2">
    <location>
        <begin position="17"/>
        <end position="144"/>
    </location>
</feature>
<feature type="compositionally biased region" description="Polar residues" evidence="1">
    <location>
        <begin position="131"/>
        <end position="144"/>
    </location>
</feature>
<dbReference type="EMBL" id="GGFJ01011775">
    <property type="protein sequence ID" value="MBW60916.1"/>
    <property type="molecule type" value="Transcribed_RNA"/>
</dbReference>
<dbReference type="AlphaFoldDB" id="A0A2M4C6C7"/>
<evidence type="ECO:0000256" key="2">
    <source>
        <dbReference type="SAM" id="SignalP"/>
    </source>
</evidence>
<feature type="signal peptide" evidence="2">
    <location>
        <begin position="1"/>
        <end position="16"/>
    </location>
</feature>
<sequence>MPLVAAHMLLIPALSSFFPSLLVFNDTMGAAYEATSSPPSSQRLRAFPKTSHKLDMICSQFLINNKKEKFMDENSGIDRGAPSVQCTQHQQHKAGHDIIDNVAPPSPHSMTCRRRTTRERGGGREGDHGPHQNQNFASLFHRQN</sequence>
<feature type="region of interest" description="Disordered" evidence="1">
    <location>
        <begin position="73"/>
        <end position="144"/>
    </location>
</feature>
<evidence type="ECO:0000313" key="3">
    <source>
        <dbReference type="EMBL" id="MBW60916.1"/>
    </source>
</evidence>
<feature type="compositionally biased region" description="Basic and acidic residues" evidence="1">
    <location>
        <begin position="118"/>
        <end position="130"/>
    </location>
</feature>
<organism evidence="3">
    <name type="scientific">Anopheles marajoara</name>
    <dbReference type="NCBI Taxonomy" id="58244"/>
    <lineage>
        <taxon>Eukaryota</taxon>
        <taxon>Metazoa</taxon>
        <taxon>Ecdysozoa</taxon>
        <taxon>Arthropoda</taxon>
        <taxon>Hexapoda</taxon>
        <taxon>Insecta</taxon>
        <taxon>Pterygota</taxon>
        <taxon>Neoptera</taxon>
        <taxon>Endopterygota</taxon>
        <taxon>Diptera</taxon>
        <taxon>Nematocera</taxon>
        <taxon>Culicoidea</taxon>
        <taxon>Culicidae</taxon>
        <taxon>Anophelinae</taxon>
        <taxon>Anopheles</taxon>
    </lineage>
</organism>
<proteinExistence type="predicted"/>
<accession>A0A2M4C6C7</accession>
<protein>
    <submittedName>
        <fullName evidence="3">Putative secreted protein</fullName>
    </submittedName>
</protein>
<keyword evidence="2" id="KW-0732">Signal</keyword>
<evidence type="ECO:0000256" key="1">
    <source>
        <dbReference type="SAM" id="MobiDB-lite"/>
    </source>
</evidence>
<reference evidence="3" key="1">
    <citation type="submission" date="2018-01" db="EMBL/GenBank/DDBJ databases">
        <title>An insight into the sialome of Amazonian anophelines.</title>
        <authorList>
            <person name="Ribeiro J.M."/>
            <person name="Scarpassa V."/>
            <person name="Calvo E."/>
        </authorList>
    </citation>
    <scope>NUCLEOTIDE SEQUENCE</scope>
    <source>
        <tissue evidence="3">Salivary glands</tissue>
    </source>
</reference>